<dbReference type="InterPro" id="IPR057326">
    <property type="entry name" value="KR_dom"/>
</dbReference>
<keyword evidence="6 10" id="KW-0275">Fatty acid biosynthesis</keyword>
<evidence type="ECO:0000256" key="6">
    <source>
        <dbReference type="ARBA" id="ARBA00023160"/>
    </source>
</evidence>
<dbReference type="GO" id="GO:0006633">
    <property type="term" value="P:fatty acid biosynthetic process"/>
    <property type="evidence" value="ECO:0007669"/>
    <property type="project" value="UniProtKB-UniPathway"/>
</dbReference>
<feature type="binding site" evidence="9">
    <location>
        <position position="88"/>
    </location>
    <ligand>
        <name>NADP(+)</name>
        <dbReference type="ChEBI" id="CHEBI:58349"/>
    </ligand>
</feature>
<feature type="binding site" evidence="9">
    <location>
        <position position="186"/>
    </location>
    <ligand>
        <name>NADP(+)</name>
        <dbReference type="ChEBI" id="CHEBI:58349"/>
    </ligand>
</feature>
<dbReference type="AlphaFoldDB" id="A0A089QGS5"/>
<dbReference type="GO" id="GO:0051287">
    <property type="term" value="F:NAD binding"/>
    <property type="evidence" value="ECO:0007669"/>
    <property type="project" value="UniProtKB-UniRule"/>
</dbReference>
<evidence type="ECO:0000259" key="11">
    <source>
        <dbReference type="SMART" id="SM00822"/>
    </source>
</evidence>
<keyword evidence="9 10" id="KW-0521">NADP</keyword>
<dbReference type="UniPathway" id="UPA00094"/>
<keyword evidence="10" id="KW-0444">Lipid biosynthesis</keyword>
<dbReference type="Gene3D" id="3.40.50.720">
    <property type="entry name" value="NAD(P)-binding Rossmann-like Domain"/>
    <property type="match status" value="1"/>
</dbReference>
<name>A0A089QGS5_9LACO</name>
<dbReference type="PROSITE" id="PS00061">
    <property type="entry name" value="ADH_SHORT"/>
    <property type="match status" value="1"/>
</dbReference>
<dbReference type="RefSeq" id="WP_044004634.1">
    <property type="nucleotide sequence ID" value="NZ_CP007646.1"/>
</dbReference>
<evidence type="ECO:0000256" key="3">
    <source>
        <dbReference type="ARBA" id="ARBA00012948"/>
    </source>
</evidence>
<proteinExistence type="inferred from homology"/>
<evidence type="ECO:0000256" key="10">
    <source>
        <dbReference type="RuleBase" id="RU366074"/>
    </source>
</evidence>
<evidence type="ECO:0000313" key="12">
    <source>
        <dbReference type="EMBL" id="AIR10181.1"/>
    </source>
</evidence>
<dbReference type="FunFam" id="3.40.50.720:FF:000173">
    <property type="entry name" value="3-oxoacyl-[acyl-carrier protein] reductase"/>
    <property type="match status" value="1"/>
</dbReference>
<evidence type="ECO:0000256" key="4">
    <source>
        <dbReference type="ARBA" id="ARBA00022832"/>
    </source>
</evidence>
<dbReference type="PANTHER" id="PTHR42879:SF2">
    <property type="entry name" value="3-OXOACYL-[ACYL-CARRIER-PROTEIN] REDUCTASE FABG"/>
    <property type="match status" value="1"/>
</dbReference>
<dbReference type="PRINTS" id="PR00080">
    <property type="entry name" value="SDRFAMILY"/>
</dbReference>
<evidence type="ECO:0000256" key="1">
    <source>
        <dbReference type="ARBA" id="ARBA00005194"/>
    </source>
</evidence>
<dbReference type="InterPro" id="IPR002347">
    <property type="entry name" value="SDR_fam"/>
</dbReference>
<evidence type="ECO:0000256" key="2">
    <source>
        <dbReference type="ARBA" id="ARBA00006484"/>
    </source>
</evidence>
<dbReference type="Pfam" id="PF13561">
    <property type="entry name" value="adh_short_C2"/>
    <property type="match status" value="1"/>
</dbReference>
<feature type="binding site" evidence="9">
    <location>
        <begin position="153"/>
        <end position="157"/>
    </location>
    <ligand>
        <name>NADP(+)</name>
        <dbReference type="ChEBI" id="CHEBI:58349"/>
    </ligand>
</feature>
<dbReference type="SUPFAM" id="SSF51735">
    <property type="entry name" value="NAD(P)-binding Rossmann-fold domains"/>
    <property type="match status" value="1"/>
</dbReference>
<keyword evidence="10" id="KW-0443">Lipid metabolism</keyword>
<evidence type="ECO:0000313" key="13">
    <source>
        <dbReference type="Proteomes" id="UP000029488"/>
    </source>
</evidence>
<dbReference type="InterPro" id="IPR036291">
    <property type="entry name" value="NAD(P)-bd_dom_sf"/>
</dbReference>
<evidence type="ECO:0000256" key="8">
    <source>
        <dbReference type="PIRSR" id="PIRSR611284-1"/>
    </source>
</evidence>
<dbReference type="NCBIfam" id="TIGR01830">
    <property type="entry name" value="3oxo_ACP_reduc"/>
    <property type="match status" value="1"/>
</dbReference>
<keyword evidence="4 10" id="KW-0276">Fatty acid metabolism</keyword>
<dbReference type="InterPro" id="IPR011284">
    <property type="entry name" value="3oxo_ACP_reduc"/>
</dbReference>
<keyword evidence="5 10" id="KW-0560">Oxidoreductase</keyword>
<comment type="similarity">
    <text evidence="2 10">Belongs to the short-chain dehydrogenases/reductases (SDR) family.</text>
</comment>
<dbReference type="EC" id="1.1.1.100" evidence="3 10"/>
<evidence type="ECO:0000256" key="5">
    <source>
        <dbReference type="ARBA" id="ARBA00023002"/>
    </source>
</evidence>
<dbReference type="EMBL" id="CP007646">
    <property type="protein sequence ID" value="AIR10181.1"/>
    <property type="molecule type" value="Genomic_DNA"/>
</dbReference>
<feature type="domain" description="Ketoreductase" evidence="11">
    <location>
        <begin position="6"/>
        <end position="184"/>
    </location>
</feature>
<dbReference type="PRINTS" id="PR00081">
    <property type="entry name" value="GDHRDH"/>
</dbReference>
<dbReference type="SMART" id="SM00822">
    <property type="entry name" value="PKS_KR"/>
    <property type="match status" value="1"/>
</dbReference>
<dbReference type="NCBIfam" id="NF005559">
    <property type="entry name" value="PRK07231.1"/>
    <property type="match status" value="1"/>
</dbReference>
<organism evidence="12 13">
    <name type="scientific">Ligilactobacillus salivarius</name>
    <dbReference type="NCBI Taxonomy" id="1624"/>
    <lineage>
        <taxon>Bacteria</taxon>
        <taxon>Bacillati</taxon>
        <taxon>Bacillota</taxon>
        <taxon>Bacilli</taxon>
        <taxon>Lactobacillales</taxon>
        <taxon>Lactobacillaceae</taxon>
        <taxon>Ligilactobacillus</taxon>
    </lineage>
</organism>
<dbReference type="KEGG" id="lsj:LSJ_0483"/>
<dbReference type="Proteomes" id="UP000029488">
    <property type="component" value="Chromosome"/>
</dbReference>
<evidence type="ECO:0000256" key="7">
    <source>
        <dbReference type="ARBA" id="ARBA00048508"/>
    </source>
</evidence>
<dbReference type="NCBIfam" id="NF009466">
    <property type="entry name" value="PRK12826.1-2"/>
    <property type="match status" value="1"/>
</dbReference>
<sequence length="243" mass="26193">MELKEKVVLVTGSSRGIGAEIALAFARKGSTVVLNGRHQIPNDMISKMEEIGCNYDVILGDISIESDVKRIVKEVIEKFGRIDILINNAGITNDKLLIGMKPEDFKSVIDVNLIGTFQMTQAVVKKMYKQRSGVIINLASVIGQHGNIGQANYAASKAGVIGLTKSVAKEGAMRNIRVNAIAPGMIVSDMTDALSDKVKENILTTIPLNRFGKAEEVAQTAVFLVENDYITGQVITVDGGMTI</sequence>
<reference evidence="12 13" key="1">
    <citation type="journal article" date="2014" name="BMC Genomics">
        <title>Unusual genome complexity in Lactobacillus salivarius JCM1046.</title>
        <authorList>
            <person name="Raftis E.J."/>
            <person name="Forde B.M."/>
            <person name="Claesson M.J."/>
            <person name="O'Toole P.W."/>
        </authorList>
    </citation>
    <scope>NUCLEOTIDE SEQUENCE [LARGE SCALE GENOMIC DNA]</scope>
    <source>
        <strain evidence="12 13">JCM1046</strain>
    </source>
</reference>
<feature type="binding site" evidence="9">
    <location>
        <begin position="12"/>
        <end position="15"/>
    </location>
    <ligand>
        <name>NADP(+)</name>
        <dbReference type="ChEBI" id="CHEBI:58349"/>
    </ligand>
</feature>
<dbReference type="InterPro" id="IPR020904">
    <property type="entry name" value="Sc_DH/Rdtase_CS"/>
</dbReference>
<accession>A0A089QGS5</accession>
<comment type="subunit">
    <text evidence="10">Homotetramer.</text>
</comment>
<protein>
    <recommendedName>
        <fullName evidence="3 10">3-oxoacyl-[acyl-carrier-protein] reductase</fullName>
        <ecNumber evidence="3 10">1.1.1.100</ecNumber>
    </recommendedName>
</protein>
<comment type="function">
    <text evidence="10">Catalyzes the NADPH-dependent reduction of beta-ketoacyl-ACP substrates to beta-hydroxyacyl-ACP products, the first reductive step in the elongation cycle of fatty acid biosynthesis.</text>
</comment>
<gene>
    <name evidence="12" type="primary">fabG</name>
    <name evidence="12" type="ORF">LSJ_0483</name>
</gene>
<comment type="pathway">
    <text evidence="1 10">Lipid metabolism; fatty acid biosynthesis.</text>
</comment>
<feature type="active site" description="Proton acceptor" evidence="8">
    <location>
        <position position="153"/>
    </location>
</feature>
<comment type="catalytic activity">
    <reaction evidence="7 10">
        <text>a (3R)-hydroxyacyl-[ACP] + NADP(+) = a 3-oxoacyl-[ACP] + NADPH + H(+)</text>
        <dbReference type="Rhea" id="RHEA:17397"/>
        <dbReference type="Rhea" id="RHEA-COMP:9916"/>
        <dbReference type="Rhea" id="RHEA-COMP:9945"/>
        <dbReference type="ChEBI" id="CHEBI:15378"/>
        <dbReference type="ChEBI" id="CHEBI:57783"/>
        <dbReference type="ChEBI" id="CHEBI:58349"/>
        <dbReference type="ChEBI" id="CHEBI:78776"/>
        <dbReference type="ChEBI" id="CHEBI:78827"/>
        <dbReference type="EC" id="1.1.1.100"/>
    </reaction>
</comment>
<dbReference type="GO" id="GO:0004316">
    <property type="term" value="F:3-oxoacyl-[acyl-carrier-protein] reductase (NADPH) activity"/>
    <property type="evidence" value="ECO:0007669"/>
    <property type="project" value="UniProtKB-UniRule"/>
</dbReference>
<dbReference type="PANTHER" id="PTHR42879">
    <property type="entry name" value="3-OXOACYL-(ACYL-CARRIER-PROTEIN) REDUCTASE"/>
    <property type="match status" value="1"/>
</dbReference>
<evidence type="ECO:0000256" key="9">
    <source>
        <dbReference type="PIRSR" id="PIRSR611284-2"/>
    </source>
</evidence>
<dbReference type="InterPro" id="IPR050259">
    <property type="entry name" value="SDR"/>
</dbReference>